<dbReference type="Proteomes" id="UP000034569">
    <property type="component" value="Unassembled WGS sequence"/>
</dbReference>
<organism evidence="2 3">
    <name type="scientific">Candidatus Azambacteria bacterium GW2011_GWC1_46_13</name>
    <dbReference type="NCBI Taxonomy" id="1618619"/>
    <lineage>
        <taxon>Bacteria</taxon>
        <taxon>Candidatus Azamiibacteriota</taxon>
    </lineage>
</organism>
<dbReference type="Pfam" id="PF03235">
    <property type="entry name" value="GmrSD_N"/>
    <property type="match status" value="1"/>
</dbReference>
<accession>A0A0G1RHW6</accession>
<gene>
    <name evidence="2" type="ORF">UX33_C0046G0001</name>
</gene>
<name>A0A0G1RHW6_9BACT</name>
<reference evidence="2 3" key="1">
    <citation type="journal article" date="2015" name="Nature">
        <title>rRNA introns, odd ribosomes, and small enigmatic genomes across a large radiation of phyla.</title>
        <authorList>
            <person name="Brown C.T."/>
            <person name="Hug L.A."/>
            <person name="Thomas B.C."/>
            <person name="Sharon I."/>
            <person name="Castelle C.J."/>
            <person name="Singh A."/>
            <person name="Wilkins M.J."/>
            <person name="Williams K.H."/>
            <person name="Banfield J.F."/>
        </authorList>
    </citation>
    <scope>NUCLEOTIDE SEQUENCE [LARGE SCALE GENOMIC DNA]</scope>
</reference>
<dbReference type="AlphaFoldDB" id="A0A0G1RHW6"/>
<comment type="caution">
    <text evidence="2">The sequence shown here is derived from an EMBL/GenBank/DDBJ whole genome shotgun (WGS) entry which is preliminary data.</text>
</comment>
<dbReference type="SMART" id="SM00333">
    <property type="entry name" value="TUDOR"/>
    <property type="match status" value="1"/>
</dbReference>
<dbReference type="Gene3D" id="2.30.30.140">
    <property type="match status" value="1"/>
</dbReference>
<dbReference type="PATRIC" id="fig|1618619.3.peg.662"/>
<protein>
    <recommendedName>
        <fullName evidence="1">Tudor domain-containing protein</fullName>
    </recommendedName>
</protein>
<dbReference type="PANTHER" id="PTHR37292:SF2">
    <property type="entry name" value="DUF262 DOMAIN-CONTAINING PROTEIN"/>
    <property type="match status" value="1"/>
</dbReference>
<evidence type="ECO:0000313" key="3">
    <source>
        <dbReference type="Proteomes" id="UP000034569"/>
    </source>
</evidence>
<evidence type="ECO:0000259" key="1">
    <source>
        <dbReference type="SMART" id="SM00333"/>
    </source>
</evidence>
<proteinExistence type="predicted"/>
<dbReference type="InterPro" id="IPR002999">
    <property type="entry name" value="Tudor"/>
</dbReference>
<feature type="domain" description="Tudor" evidence="1">
    <location>
        <begin position="134"/>
        <end position="190"/>
    </location>
</feature>
<dbReference type="EMBL" id="LCLU01000046">
    <property type="protein sequence ID" value="KKU20535.1"/>
    <property type="molecule type" value="Genomic_DNA"/>
</dbReference>
<dbReference type="CDD" id="cd04508">
    <property type="entry name" value="Tudor_SF"/>
    <property type="match status" value="1"/>
</dbReference>
<dbReference type="PANTHER" id="PTHR37292">
    <property type="entry name" value="VNG6097C"/>
    <property type="match status" value="1"/>
</dbReference>
<dbReference type="InterPro" id="IPR004919">
    <property type="entry name" value="GmrSD_N"/>
</dbReference>
<evidence type="ECO:0000313" key="2">
    <source>
        <dbReference type="EMBL" id="KKU20535.1"/>
    </source>
</evidence>
<sequence>MEPTNRKIQALVDMFLVQELLLPEMQRKYVWRATQVRDLIDSIYRDYPSGSILIWETDNLPEVKTHAFEKTSQLPIGKRLLLLDGQQRVTSLASILTGHPVRIKEGTKIKEKFVDIYFNIDHPEEGAAEIKETARFEVSDFVEAKREDGEFYTGKISAVDNKRYYIIYDDGDEGWSDEVRDLGEEGKKELYFQIKNKKIENKPNWISVTKLFKDGVGSILRSLKIGADHPNFDKYNERLNQLYSRKESYLYPIQIIRDKEYNEVTEIFIRVNTSGTRLRSSDLALAQITSAWPGSMKLFEEFVDQCIKKDFYLDENFFVRCLICIATVQAKFDNTNRMSLDKLKDSWELTKKGVQNTINFLKNNAFVDSSALLPSPILLVPLVYYSSKEDLCVTPEIEKGFLYWFYNAAIWGRYSASMETRLTQDLMAFSNKKPWITLIDNIWQLVGKDRKITPEDIRGKSISNPLFFIMYVLARKNDARDLETGGIINYTNFGTNNKIEFDHIFPKSKLESFFKNKLDNSERKKIINELANIAFMTKKGNIIKTNDDPSTYFPKVHSKYNGKDYFERQQIPYDRSLLSYEKYQEFLNKRAVVLTEKITEFLDGLK</sequence>